<accession>A0A6A5BJP9</accession>
<name>A0A6A5BJP9_NAEFO</name>
<dbReference type="VEuPathDB" id="AmoebaDB:NF0073550"/>
<organism evidence="1 2">
    <name type="scientific">Naegleria fowleri</name>
    <name type="common">Brain eating amoeba</name>
    <dbReference type="NCBI Taxonomy" id="5763"/>
    <lineage>
        <taxon>Eukaryota</taxon>
        <taxon>Discoba</taxon>
        <taxon>Heterolobosea</taxon>
        <taxon>Tetramitia</taxon>
        <taxon>Eutetramitia</taxon>
        <taxon>Vahlkampfiidae</taxon>
        <taxon>Naegleria</taxon>
    </lineage>
</organism>
<dbReference type="OMA" id="YSRKSHM"/>
<dbReference type="Proteomes" id="UP000444721">
    <property type="component" value="Unassembled WGS sequence"/>
</dbReference>
<proteinExistence type="predicted"/>
<dbReference type="EMBL" id="VFQX01000048">
    <property type="protein sequence ID" value="KAF0975112.1"/>
    <property type="molecule type" value="Genomic_DNA"/>
</dbReference>
<sequence>MFIHHQLVQQQQQMRTYSRKSHMKTALYLETYLHTAFIASIEDLIAKLDANNAHSMDWHEFHAQFEALKATLKAQSKLEDLGYVPAIHEFISENAGKDSVQLKNLLDLKTSHILEHKVINHIENDIKHHQHHQGENHNKMLEMKKHLFELRDIVDDHFQKKDAVFNPVSEQYLSKEELKRIQELAFSKLLLKDIRAHDLLHYYSVTKNSLDLTETMIREILQARLNDSKANDVLLELKKHTPQEVWLQMTTRIPELNNL</sequence>
<keyword evidence="2" id="KW-1185">Reference proteome</keyword>
<dbReference type="RefSeq" id="XP_044559825.1">
    <property type="nucleotide sequence ID" value="XM_044709436.1"/>
</dbReference>
<dbReference type="VEuPathDB" id="AmoebaDB:FDP41_005865"/>
<dbReference type="AlphaFoldDB" id="A0A6A5BJP9"/>
<dbReference type="VEuPathDB" id="AmoebaDB:NfTy_044580"/>
<reference evidence="1 2" key="1">
    <citation type="journal article" date="2019" name="Sci. Rep.">
        <title>Nanopore sequencing improves the draft genome of the human pathogenic amoeba Naegleria fowleri.</title>
        <authorList>
            <person name="Liechti N."/>
            <person name="Schurch N."/>
            <person name="Bruggmann R."/>
            <person name="Wittwer M."/>
        </authorList>
    </citation>
    <scope>NUCLEOTIDE SEQUENCE [LARGE SCALE GENOMIC DNA]</scope>
    <source>
        <strain evidence="1 2">ATCC 30894</strain>
    </source>
</reference>
<dbReference type="GeneID" id="68113083"/>
<protein>
    <submittedName>
        <fullName evidence="1">Uncharacterized protein</fullName>
    </submittedName>
</protein>
<dbReference type="OrthoDB" id="10255774at2759"/>
<comment type="caution">
    <text evidence="1">The sequence shown here is derived from an EMBL/GenBank/DDBJ whole genome shotgun (WGS) entry which is preliminary data.</text>
</comment>
<evidence type="ECO:0000313" key="1">
    <source>
        <dbReference type="EMBL" id="KAF0975112.1"/>
    </source>
</evidence>
<evidence type="ECO:0000313" key="2">
    <source>
        <dbReference type="Proteomes" id="UP000444721"/>
    </source>
</evidence>
<gene>
    <name evidence="1" type="ORF">FDP41_005865</name>
</gene>